<feature type="region of interest" description="Disordered" evidence="1">
    <location>
        <begin position="1"/>
        <end position="23"/>
    </location>
</feature>
<dbReference type="AlphaFoldDB" id="A0A017TFB5"/>
<comment type="caution">
    <text evidence="2">The sequence shown here is derived from an EMBL/GenBank/DDBJ whole genome shotgun (WGS) entry which is preliminary data.</text>
</comment>
<dbReference type="EMBL" id="ASRX01000009">
    <property type="protein sequence ID" value="EYF07582.1"/>
    <property type="molecule type" value="Genomic_DNA"/>
</dbReference>
<feature type="compositionally biased region" description="Basic and acidic residues" evidence="1">
    <location>
        <begin position="1"/>
        <end position="19"/>
    </location>
</feature>
<gene>
    <name evidence="2" type="ORF">CAP_8705</name>
</gene>
<evidence type="ECO:0000256" key="1">
    <source>
        <dbReference type="SAM" id="MobiDB-lite"/>
    </source>
</evidence>
<evidence type="ECO:0000313" key="2">
    <source>
        <dbReference type="EMBL" id="EYF07582.1"/>
    </source>
</evidence>
<keyword evidence="3" id="KW-1185">Reference proteome</keyword>
<reference evidence="2 3" key="1">
    <citation type="submission" date="2013-05" db="EMBL/GenBank/DDBJ databases">
        <title>Genome assembly of Chondromyces apiculatus DSM 436.</title>
        <authorList>
            <person name="Sharma G."/>
            <person name="Khatri I."/>
            <person name="Kaur C."/>
            <person name="Mayilraj S."/>
            <person name="Subramanian S."/>
        </authorList>
    </citation>
    <scope>NUCLEOTIDE SEQUENCE [LARGE SCALE GENOMIC DNA]</scope>
    <source>
        <strain evidence="2 3">DSM 436</strain>
    </source>
</reference>
<organism evidence="2 3">
    <name type="scientific">Chondromyces apiculatus DSM 436</name>
    <dbReference type="NCBI Taxonomy" id="1192034"/>
    <lineage>
        <taxon>Bacteria</taxon>
        <taxon>Pseudomonadati</taxon>
        <taxon>Myxococcota</taxon>
        <taxon>Polyangia</taxon>
        <taxon>Polyangiales</taxon>
        <taxon>Polyangiaceae</taxon>
        <taxon>Chondromyces</taxon>
    </lineage>
</organism>
<protein>
    <submittedName>
        <fullName evidence="2">Uncharacterized protein</fullName>
    </submittedName>
</protein>
<evidence type="ECO:0000313" key="3">
    <source>
        <dbReference type="Proteomes" id="UP000019678"/>
    </source>
</evidence>
<dbReference type="Proteomes" id="UP000019678">
    <property type="component" value="Unassembled WGS sequence"/>
</dbReference>
<proteinExistence type="predicted"/>
<name>A0A017TFB5_9BACT</name>
<accession>A0A017TFB5</accession>
<sequence length="52" mass="5629">MLLKDGDALGPSEGHHPPNEGEIDPVLAASCRCCMERRLTFLPSATPLLVRL</sequence>